<dbReference type="AlphaFoldDB" id="A0A2S9YUK6"/>
<evidence type="ECO:0000313" key="7">
    <source>
        <dbReference type="Proteomes" id="UP000238823"/>
    </source>
</evidence>
<proteinExistence type="inferred from homology"/>
<dbReference type="Proteomes" id="UP000238823">
    <property type="component" value="Unassembled WGS sequence"/>
</dbReference>
<sequence length="311" mass="34413">MSASQKRTGPMDLNSYLYFVHVVEKRGFTAAGQALGVPKSRLSRHVQQLEDRLGVRLIQRTSRQFAVTEIGDVFYRHARAALDDVEAAETEVKRQTNTLSGQVRLSCSVGMAQFALVDLIADFLSHNPKVDVIQNVTNQSVDLLEAGIDIAIRGHAGPLPDSSFVQRRVARTPWFLFAGRAYLDRNGWPASPDDLDAHQGLKVGWKPELGQWSLRGPDDVRVTIPFRPRLCSDDMSTLKQAAAAGLGVAALPGYVCRDDVEDGRLVRVLPGWVAGDAQLSMIMPSRHGRLPAVEALAEHLRRELPRFVEFE</sequence>
<evidence type="ECO:0000313" key="6">
    <source>
        <dbReference type="EMBL" id="PRQ08776.1"/>
    </source>
</evidence>
<dbReference type="InterPro" id="IPR036390">
    <property type="entry name" value="WH_DNA-bd_sf"/>
</dbReference>
<dbReference type="InterPro" id="IPR036388">
    <property type="entry name" value="WH-like_DNA-bd_sf"/>
</dbReference>
<organism evidence="6 7">
    <name type="scientific">Enhygromyxa salina</name>
    <dbReference type="NCBI Taxonomy" id="215803"/>
    <lineage>
        <taxon>Bacteria</taxon>
        <taxon>Pseudomonadati</taxon>
        <taxon>Myxococcota</taxon>
        <taxon>Polyangia</taxon>
        <taxon>Nannocystales</taxon>
        <taxon>Nannocystaceae</taxon>
        <taxon>Enhygromyxa</taxon>
    </lineage>
</organism>
<protein>
    <submittedName>
        <fullName evidence="6">HTH-type transcriptional regulator DmlR</fullName>
    </submittedName>
</protein>
<dbReference type="Pfam" id="PF00126">
    <property type="entry name" value="HTH_1"/>
    <property type="match status" value="1"/>
</dbReference>
<evidence type="ECO:0000256" key="1">
    <source>
        <dbReference type="ARBA" id="ARBA00009437"/>
    </source>
</evidence>
<comment type="similarity">
    <text evidence="1">Belongs to the LysR transcriptional regulatory family.</text>
</comment>
<evidence type="ECO:0000256" key="4">
    <source>
        <dbReference type="ARBA" id="ARBA00023163"/>
    </source>
</evidence>
<dbReference type="GO" id="GO:0043565">
    <property type="term" value="F:sequence-specific DNA binding"/>
    <property type="evidence" value="ECO:0007669"/>
    <property type="project" value="TreeGrafter"/>
</dbReference>
<keyword evidence="3" id="KW-0238">DNA-binding</keyword>
<evidence type="ECO:0000256" key="2">
    <source>
        <dbReference type="ARBA" id="ARBA00023015"/>
    </source>
</evidence>
<dbReference type="SUPFAM" id="SSF53850">
    <property type="entry name" value="Periplasmic binding protein-like II"/>
    <property type="match status" value="1"/>
</dbReference>
<accession>A0A2S9YUK6</accession>
<dbReference type="PANTHER" id="PTHR30537">
    <property type="entry name" value="HTH-TYPE TRANSCRIPTIONAL REGULATOR"/>
    <property type="match status" value="1"/>
</dbReference>
<dbReference type="RefSeq" id="WP_244923733.1">
    <property type="nucleotide sequence ID" value="NZ_PVNL01000035.1"/>
</dbReference>
<evidence type="ECO:0000256" key="3">
    <source>
        <dbReference type="ARBA" id="ARBA00023125"/>
    </source>
</evidence>
<dbReference type="InterPro" id="IPR058163">
    <property type="entry name" value="LysR-type_TF_proteobact-type"/>
</dbReference>
<comment type="caution">
    <text evidence="6">The sequence shown here is derived from an EMBL/GenBank/DDBJ whole genome shotgun (WGS) entry which is preliminary data.</text>
</comment>
<dbReference type="Gene3D" id="3.40.190.290">
    <property type="match status" value="1"/>
</dbReference>
<dbReference type="GO" id="GO:0003700">
    <property type="term" value="F:DNA-binding transcription factor activity"/>
    <property type="evidence" value="ECO:0007669"/>
    <property type="project" value="InterPro"/>
</dbReference>
<dbReference type="SUPFAM" id="SSF46785">
    <property type="entry name" value="Winged helix' DNA-binding domain"/>
    <property type="match status" value="1"/>
</dbReference>
<dbReference type="EMBL" id="PVNL01000035">
    <property type="protein sequence ID" value="PRQ08776.1"/>
    <property type="molecule type" value="Genomic_DNA"/>
</dbReference>
<name>A0A2S9YUK6_9BACT</name>
<feature type="domain" description="HTH lysR-type" evidence="5">
    <location>
        <begin position="11"/>
        <end position="68"/>
    </location>
</feature>
<keyword evidence="2" id="KW-0805">Transcription regulation</keyword>
<dbReference type="PANTHER" id="PTHR30537:SF31">
    <property type="entry name" value="TRANSCRIPTIONAL REGULATOR, LYSR FAMILY"/>
    <property type="match status" value="1"/>
</dbReference>
<dbReference type="InterPro" id="IPR000847">
    <property type="entry name" value="LysR_HTH_N"/>
</dbReference>
<gene>
    <name evidence="6" type="primary">dmlR_3</name>
    <name evidence="6" type="ORF">ENSA7_14080</name>
</gene>
<dbReference type="GO" id="GO:0006351">
    <property type="term" value="P:DNA-templated transcription"/>
    <property type="evidence" value="ECO:0007669"/>
    <property type="project" value="TreeGrafter"/>
</dbReference>
<dbReference type="PROSITE" id="PS50931">
    <property type="entry name" value="HTH_LYSR"/>
    <property type="match status" value="1"/>
</dbReference>
<dbReference type="FunFam" id="1.10.10.10:FF:000001">
    <property type="entry name" value="LysR family transcriptional regulator"/>
    <property type="match status" value="1"/>
</dbReference>
<dbReference type="Pfam" id="PF03466">
    <property type="entry name" value="LysR_substrate"/>
    <property type="match status" value="1"/>
</dbReference>
<evidence type="ECO:0000259" key="5">
    <source>
        <dbReference type="PROSITE" id="PS50931"/>
    </source>
</evidence>
<keyword evidence="4" id="KW-0804">Transcription</keyword>
<dbReference type="Gene3D" id="1.10.10.10">
    <property type="entry name" value="Winged helix-like DNA-binding domain superfamily/Winged helix DNA-binding domain"/>
    <property type="match status" value="1"/>
</dbReference>
<dbReference type="InterPro" id="IPR005119">
    <property type="entry name" value="LysR_subst-bd"/>
</dbReference>
<reference evidence="6 7" key="1">
    <citation type="submission" date="2018-03" db="EMBL/GenBank/DDBJ databases">
        <title>Draft Genome Sequences of the Obligatory Marine Myxobacteria Enhygromyxa salina SWB007.</title>
        <authorList>
            <person name="Poehlein A."/>
            <person name="Moghaddam J.A."/>
            <person name="Harms H."/>
            <person name="Alanjari M."/>
            <person name="Koenig G.M."/>
            <person name="Daniel R."/>
            <person name="Schaeberle T.F."/>
        </authorList>
    </citation>
    <scope>NUCLEOTIDE SEQUENCE [LARGE SCALE GENOMIC DNA]</scope>
    <source>
        <strain evidence="6 7">SWB007</strain>
    </source>
</reference>